<keyword evidence="1 2" id="KW-0378">Hydrolase</keyword>
<feature type="active site" description="Proton acceptor" evidence="2">
    <location>
        <position position="137"/>
    </location>
</feature>
<dbReference type="GO" id="GO:0004113">
    <property type="term" value="F:2',3'-cyclic-nucleotide 3'-phosphodiesterase activity"/>
    <property type="evidence" value="ECO:0007669"/>
    <property type="project" value="InterPro"/>
</dbReference>
<name>A0A1G2R467_9BACT</name>
<gene>
    <name evidence="4" type="ORF">A3D59_03550</name>
</gene>
<dbReference type="EC" id="3.1.4.58" evidence="2"/>
<protein>
    <recommendedName>
        <fullName evidence="2">RNA 2',3'-cyclic phosphodiesterase</fullName>
        <shortName evidence="2">RNA 2',3'-CPDase</shortName>
        <ecNumber evidence="2">3.1.4.58</ecNumber>
    </recommendedName>
</protein>
<evidence type="ECO:0000313" key="4">
    <source>
        <dbReference type="EMBL" id="OHA67616.1"/>
    </source>
</evidence>
<sequence>MKRKRIFLAINLPEDIKAQLFSVQNKWPDLPARWTKKENLHITLVFLGYILDDELLRVCGATERVALRHKPFDIFLKQISYGPPQKIPPRMVWAEGERSPALAALSKDLEQSLADEVRFSSDGGSTDSPRDKSFSPHVTLARIRAWDWRSIESEERPEVDEPINISFYVSSIEVMESDLKRGGPEYVVLQSFNLAGKS</sequence>
<proteinExistence type="inferred from homology"/>
<dbReference type="SUPFAM" id="SSF55144">
    <property type="entry name" value="LigT-like"/>
    <property type="match status" value="1"/>
</dbReference>
<organism evidence="4 5">
    <name type="scientific">Candidatus Wildermuthbacteria bacterium RIFCSPHIGHO2_02_FULL_47_17</name>
    <dbReference type="NCBI Taxonomy" id="1802452"/>
    <lineage>
        <taxon>Bacteria</taxon>
        <taxon>Candidatus Wildermuthiibacteriota</taxon>
    </lineage>
</organism>
<dbReference type="GO" id="GO:0016874">
    <property type="term" value="F:ligase activity"/>
    <property type="evidence" value="ECO:0007669"/>
    <property type="project" value="UniProtKB-KW"/>
</dbReference>
<dbReference type="GO" id="GO:0008664">
    <property type="term" value="F:RNA 2',3'-cyclic 3'-phosphodiesterase activity"/>
    <property type="evidence" value="ECO:0007669"/>
    <property type="project" value="UniProtKB-EC"/>
</dbReference>
<reference evidence="4 5" key="1">
    <citation type="journal article" date="2016" name="Nat. Commun.">
        <title>Thousands of microbial genomes shed light on interconnected biogeochemical processes in an aquifer system.</title>
        <authorList>
            <person name="Anantharaman K."/>
            <person name="Brown C.T."/>
            <person name="Hug L.A."/>
            <person name="Sharon I."/>
            <person name="Castelle C.J."/>
            <person name="Probst A.J."/>
            <person name="Thomas B.C."/>
            <person name="Singh A."/>
            <person name="Wilkins M.J."/>
            <person name="Karaoz U."/>
            <person name="Brodie E.L."/>
            <person name="Williams K.H."/>
            <person name="Hubbard S.S."/>
            <person name="Banfield J.F."/>
        </authorList>
    </citation>
    <scope>NUCLEOTIDE SEQUENCE [LARGE SCALE GENOMIC DNA]</scope>
</reference>
<comment type="function">
    <text evidence="2">Hydrolyzes RNA 2',3'-cyclic phosphodiester to an RNA 2'-phosphomonoester.</text>
</comment>
<comment type="similarity">
    <text evidence="2">Belongs to the 2H phosphoesterase superfamily. ThpR family.</text>
</comment>
<evidence type="ECO:0000256" key="2">
    <source>
        <dbReference type="HAMAP-Rule" id="MF_01940"/>
    </source>
</evidence>
<accession>A0A1G2R467</accession>
<dbReference type="Proteomes" id="UP000179258">
    <property type="component" value="Unassembled WGS sequence"/>
</dbReference>
<dbReference type="HAMAP" id="MF_01940">
    <property type="entry name" value="RNA_CPDase"/>
    <property type="match status" value="1"/>
</dbReference>
<feature type="short sequence motif" description="HXTX 1" evidence="2">
    <location>
        <begin position="41"/>
        <end position="44"/>
    </location>
</feature>
<keyword evidence="4" id="KW-0436">Ligase</keyword>
<dbReference type="InterPro" id="IPR014051">
    <property type="entry name" value="Phosphoesterase_HXTX"/>
</dbReference>
<feature type="active site" description="Proton donor" evidence="2">
    <location>
        <position position="41"/>
    </location>
</feature>
<evidence type="ECO:0000259" key="3">
    <source>
        <dbReference type="Pfam" id="PF02834"/>
    </source>
</evidence>
<feature type="short sequence motif" description="HXTX 2" evidence="2">
    <location>
        <begin position="137"/>
        <end position="140"/>
    </location>
</feature>
<evidence type="ECO:0000313" key="5">
    <source>
        <dbReference type="Proteomes" id="UP000179258"/>
    </source>
</evidence>
<feature type="domain" description="Phosphoesterase HXTX" evidence="3">
    <location>
        <begin position="11"/>
        <end position="93"/>
    </location>
</feature>
<dbReference type="InterPro" id="IPR009097">
    <property type="entry name" value="Cyclic_Pdiesterase"/>
</dbReference>
<dbReference type="Pfam" id="PF02834">
    <property type="entry name" value="LigT_PEase"/>
    <property type="match status" value="1"/>
</dbReference>
<dbReference type="NCBIfam" id="TIGR02258">
    <property type="entry name" value="2_5_ligase"/>
    <property type="match status" value="1"/>
</dbReference>
<comment type="caution">
    <text evidence="4">The sequence shown here is derived from an EMBL/GenBank/DDBJ whole genome shotgun (WGS) entry which is preliminary data.</text>
</comment>
<dbReference type="PANTHER" id="PTHR35561:SF1">
    <property type="entry name" value="RNA 2',3'-CYCLIC PHOSPHODIESTERASE"/>
    <property type="match status" value="1"/>
</dbReference>
<dbReference type="PANTHER" id="PTHR35561">
    <property type="entry name" value="RNA 2',3'-CYCLIC PHOSPHODIESTERASE"/>
    <property type="match status" value="1"/>
</dbReference>
<dbReference type="InterPro" id="IPR004175">
    <property type="entry name" value="RNA_CPDase"/>
</dbReference>
<evidence type="ECO:0000256" key="1">
    <source>
        <dbReference type="ARBA" id="ARBA00022801"/>
    </source>
</evidence>
<dbReference type="EMBL" id="MHTX01000036">
    <property type="protein sequence ID" value="OHA67616.1"/>
    <property type="molecule type" value="Genomic_DNA"/>
</dbReference>
<dbReference type="AlphaFoldDB" id="A0A1G2R467"/>
<dbReference type="Gene3D" id="3.90.1140.10">
    <property type="entry name" value="Cyclic phosphodiesterase"/>
    <property type="match status" value="1"/>
</dbReference>
<comment type="catalytic activity">
    <reaction evidence="2">
        <text>a 3'-end 2',3'-cyclophospho-ribonucleotide-RNA + H2O = a 3'-end 2'-phospho-ribonucleotide-RNA + H(+)</text>
        <dbReference type="Rhea" id="RHEA:11828"/>
        <dbReference type="Rhea" id="RHEA-COMP:10464"/>
        <dbReference type="Rhea" id="RHEA-COMP:17353"/>
        <dbReference type="ChEBI" id="CHEBI:15377"/>
        <dbReference type="ChEBI" id="CHEBI:15378"/>
        <dbReference type="ChEBI" id="CHEBI:83064"/>
        <dbReference type="ChEBI" id="CHEBI:173113"/>
        <dbReference type="EC" id="3.1.4.58"/>
    </reaction>
</comment>